<organism evidence="11 13">
    <name type="scientific">Bacillus canaveralius</name>
    <dbReference type="NCBI Taxonomy" id="1403243"/>
    <lineage>
        <taxon>Bacteria</taxon>
        <taxon>Bacillati</taxon>
        <taxon>Bacillota</taxon>
        <taxon>Bacilli</taxon>
        <taxon>Bacillales</taxon>
        <taxon>Bacillaceae</taxon>
        <taxon>Bacillus</taxon>
    </lineage>
</organism>
<accession>A0A2N5GGF1</accession>
<evidence type="ECO:0000256" key="9">
    <source>
        <dbReference type="ARBA" id="ARBA00023136"/>
    </source>
</evidence>
<keyword evidence="5" id="KW-0677">Repeat</keyword>
<dbReference type="EMBL" id="PGVD01000052">
    <property type="protein sequence ID" value="PLR93662.1"/>
    <property type="molecule type" value="Genomic_DNA"/>
</dbReference>
<dbReference type="CDD" id="cd03215">
    <property type="entry name" value="ABC_Carb_Monos_II"/>
    <property type="match status" value="1"/>
</dbReference>
<dbReference type="InterPro" id="IPR027417">
    <property type="entry name" value="P-loop_NTPase"/>
</dbReference>
<comment type="subcellular location">
    <subcellularLocation>
        <location evidence="1">Cell membrane</location>
        <topology evidence="1">Peripheral membrane protein</topology>
    </subcellularLocation>
</comment>
<dbReference type="InterPro" id="IPR003439">
    <property type="entry name" value="ABC_transporter-like_ATP-bd"/>
</dbReference>
<evidence type="ECO:0000256" key="6">
    <source>
        <dbReference type="ARBA" id="ARBA00022741"/>
    </source>
</evidence>
<evidence type="ECO:0000256" key="5">
    <source>
        <dbReference type="ARBA" id="ARBA00022737"/>
    </source>
</evidence>
<evidence type="ECO:0000313" key="11">
    <source>
        <dbReference type="EMBL" id="PLR79811.1"/>
    </source>
</evidence>
<name>A0A2N5GGF1_9BACI</name>
<keyword evidence="9" id="KW-0472">Membrane</keyword>
<feature type="domain" description="ABC transporter" evidence="10">
    <location>
        <begin position="5"/>
        <end position="247"/>
    </location>
</feature>
<proteinExistence type="predicted"/>
<dbReference type="Proteomes" id="UP000234951">
    <property type="component" value="Unassembled WGS sequence"/>
</dbReference>
<evidence type="ECO:0000259" key="10">
    <source>
        <dbReference type="PROSITE" id="PS50893"/>
    </source>
</evidence>
<dbReference type="FunFam" id="3.40.50.300:FF:000127">
    <property type="entry name" value="Ribose import ATP-binding protein RbsA"/>
    <property type="match status" value="1"/>
</dbReference>
<dbReference type="RefSeq" id="WP_101579333.1">
    <property type="nucleotide sequence ID" value="NZ_PGVA01000072.1"/>
</dbReference>
<dbReference type="Pfam" id="PF00005">
    <property type="entry name" value="ABC_tran"/>
    <property type="match status" value="2"/>
</dbReference>
<dbReference type="SUPFAM" id="SSF52540">
    <property type="entry name" value="P-loop containing nucleoside triphosphate hydrolases"/>
    <property type="match status" value="2"/>
</dbReference>
<keyword evidence="4" id="KW-0762">Sugar transport</keyword>
<dbReference type="SMART" id="SM00382">
    <property type="entry name" value="AAA"/>
    <property type="match status" value="2"/>
</dbReference>
<evidence type="ECO:0000256" key="4">
    <source>
        <dbReference type="ARBA" id="ARBA00022597"/>
    </source>
</evidence>
<dbReference type="OrthoDB" id="9771863at2"/>
<dbReference type="InterPro" id="IPR003593">
    <property type="entry name" value="AAA+_ATPase"/>
</dbReference>
<comment type="caution">
    <text evidence="11">The sequence shown here is derived from an EMBL/GenBank/DDBJ whole genome shotgun (WGS) entry which is preliminary data.</text>
</comment>
<evidence type="ECO:0000313" key="13">
    <source>
        <dbReference type="Proteomes" id="UP000234951"/>
    </source>
</evidence>
<keyword evidence="7 11" id="KW-0067">ATP-binding</keyword>
<gene>
    <name evidence="11" type="ORF">CU635_21045</name>
    <name evidence="12" type="ORF">CVD25_17090</name>
</gene>
<keyword evidence="2" id="KW-0813">Transport</keyword>
<dbReference type="PROSITE" id="PS00211">
    <property type="entry name" value="ABC_TRANSPORTER_1"/>
    <property type="match status" value="1"/>
</dbReference>
<dbReference type="EMBL" id="PGVA01000072">
    <property type="protein sequence ID" value="PLR79811.1"/>
    <property type="molecule type" value="Genomic_DNA"/>
</dbReference>
<dbReference type="AlphaFoldDB" id="A0A2N5GGF1"/>
<evidence type="ECO:0000256" key="2">
    <source>
        <dbReference type="ARBA" id="ARBA00022448"/>
    </source>
</evidence>
<evidence type="ECO:0000256" key="8">
    <source>
        <dbReference type="ARBA" id="ARBA00022967"/>
    </source>
</evidence>
<dbReference type="GO" id="GO:0016887">
    <property type="term" value="F:ATP hydrolysis activity"/>
    <property type="evidence" value="ECO:0007669"/>
    <property type="project" value="InterPro"/>
</dbReference>
<keyword evidence="14" id="KW-1185">Reference proteome</keyword>
<dbReference type="GO" id="GO:0005886">
    <property type="term" value="C:plasma membrane"/>
    <property type="evidence" value="ECO:0007669"/>
    <property type="project" value="UniProtKB-SubCell"/>
</dbReference>
<dbReference type="InterPro" id="IPR050107">
    <property type="entry name" value="ABC_carbohydrate_import_ATPase"/>
</dbReference>
<evidence type="ECO:0000256" key="3">
    <source>
        <dbReference type="ARBA" id="ARBA00022475"/>
    </source>
</evidence>
<protein>
    <submittedName>
        <fullName evidence="11">D-xylose ABC transporter ATP-binding protein</fullName>
    </submittedName>
</protein>
<dbReference type="CDD" id="cd03216">
    <property type="entry name" value="ABC_Carb_Monos_I"/>
    <property type="match status" value="1"/>
</dbReference>
<keyword evidence="6" id="KW-0547">Nucleotide-binding</keyword>
<evidence type="ECO:0000256" key="7">
    <source>
        <dbReference type="ARBA" id="ARBA00022840"/>
    </source>
</evidence>
<dbReference type="GO" id="GO:0005524">
    <property type="term" value="F:ATP binding"/>
    <property type="evidence" value="ECO:0007669"/>
    <property type="project" value="UniProtKB-KW"/>
</dbReference>
<keyword evidence="8" id="KW-1278">Translocase</keyword>
<keyword evidence="3" id="KW-1003">Cell membrane</keyword>
<dbReference type="Proteomes" id="UP000235114">
    <property type="component" value="Unassembled WGS sequence"/>
</dbReference>
<dbReference type="PROSITE" id="PS50893">
    <property type="entry name" value="ABC_TRANSPORTER_2"/>
    <property type="match status" value="2"/>
</dbReference>
<sequence>MKKLLTMENISKSFSGVKVLNNARLDINEGEVHALMGANGAGKSTLMKILTGVYQKDQGIIRLDNGKGALEGIEFQFPLQALEKGISMVYQEFNLVANLSIAENIFLGREPINKLTKMIDWNKMFNDSKSALQQVGIKLDPKMKVEELSTAQKQTVEIAKCLSLNSRIIIMDEPTASLTDREISILFDIINDLKNKGYSIVYISHRMEEIFSITDRITVMKDGRFVETLETRNTDNSELVRLMVGKEIIAPRKSKSVYGMNNKPVLSARNIHTKKLLKNINFELNKGEILGFFGLVGAGRTELARVIFGIDKLDKGEIHLEGKKVYIRTPFEATEHHIGLVPEDRKDLGLILDLPIKNNIILTKLRHLNPFILNNQTQNQLSNKYIEQLSIATTGPEQKAAELSGGNQQKVVIAKWLSVSPKILILDEPTRGIDIGAKTEIYQLMRDLVDDGMSIIMISSELPEILDVSDRVIVMHEGKITMDQINEHLDQETILHYAMGVGK</sequence>
<evidence type="ECO:0000256" key="1">
    <source>
        <dbReference type="ARBA" id="ARBA00004202"/>
    </source>
</evidence>
<evidence type="ECO:0000313" key="14">
    <source>
        <dbReference type="Proteomes" id="UP000235114"/>
    </source>
</evidence>
<dbReference type="InterPro" id="IPR017871">
    <property type="entry name" value="ABC_transporter-like_CS"/>
</dbReference>
<feature type="domain" description="ABC transporter" evidence="10">
    <location>
        <begin position="260"/>
        <end position="502"/>
    </location>
</feature>
<evidence type="ECO:0000313" key="12">
    <source>
        <dbReference type="EMBL" id="PLR93662.1"/>
    </source>
</evidence>
<reference evidence="12 14" key="2">
    <citation type="submission" date="2017-12" db="EMBL/GenBank/DDBJ databases">
        <title>Comparative Functional Genomics of Dry Heat Resistant strains isolated from the Viking Spacecraft.</title>
        <authorList>
            <person name="Seuylemezian A."/>
            <person name="Cooper K."/>
            <person name="Vaishampayan P."/>
        </authorList>
    </citation>
    <scope>NUCLEOTIDE SEQUENCE [LARGE SCALE GENOMIC DNA]</scope>
    <source>
        <strain evidence="12 14">ATCC 29669</strain>
    </source>
</reference>
<reference evidence="11 13" key="1">
    <citation type="submission" date="2017-11" db="EMBL/GenBank/DDBJ databases">
        <title>Comparitive Functional Genomics of Dry Heat Resistant strains isolated from the Viking Spacecraft.</title>
        <authorList>
            <person name="Seuylemezian A."/>
            <person name="Cooper K."/>
            <person name="Vaishampayan P."/>
        </authorList>
    </citation>
    <scope>NUCLEOTIDE SEQUENCE [LARGE SCALE GENOMIC DNA]</scope>
    <source>
        <strain evidence="11 13">M4.6</strain>
    </source>
</reference>
<dbReference type="Gene3D" id="3.40.50.300">
    <property type="entry name" value="P-loop containing nucleotide triphosphate hydrolases"/>
    <property type="match status" value="2"/>
</dbReference>
<dbReference type="PANTHER" id="PTHR43790:SF3">
    <property type="entry name" value="D-ALLOSE IMPORT ATP-BINDING PROTEIN ALSA-RELATED"/>
    <property type="match status" value="1"/>
</dbReference>
<dbReference type="PANTHER" id="PTHR43790">
    <property type="entry name" value="CARBOHYDRATE TRANSPORT ATP-BINDING PROTEIN MG119-RELATED"/>
    <property type="match status" value="1"/>
</dbReference>